<reference evidence="1 2" key="1">
    <citation type="submission" date="2012-08" db="EMBL/GenBank/DDBJ databases">
        <title>Oryza genome evolution.</title>
        <authorList>
            <person name="Wing R.A."/>
        </authorList>
    </citation>
    <scope>NUCLEOTIDE SEQUENCE</scope>
</reference>
<evidence type="ECO:0000313" key="2">
    <source>
        <dbReference type="Proteomes" id="UP000032180"/>
    </source>
</evidence>
<accession>A0A0D9XMS7</accession>
<proteinExistence type="predicted"/>
<organism evidence="1 2">
    <name type="scientific">Leersia perrieri</name>
    <dbReference type="NCBI Taxonomy" id="77586"/>
    <lineage>
        <taxon>Eukaryota</taxon>
        <taxon>Viridiplantae</taxon>
        <taxon>Streptophyta</taxon>
        <taxon>Embryophyta</taxon>
        <taxon>Tracheophyta</taxon>
        <taxon>Spermatophyta</taxon>
        <taxon>Magnoliopsida</taxon>
        <taxon>Liliopsida</taxon>
        <taxon>Poales</taxon>
        <taxon>Poaceae</taxon>
        <taxon>BOP clade</taxon>
        <taxon>Oryzoideae</taxon>
        <taxon>Oryzeae</taxon>
        <taxon>Oryzinae</taxon>
        <taxon>Leersia</taxon>
    </lineage>
</organism>
<protein>
    <submittedName>
        <fullName evidence="1">Uncharacterized protein</fullName>
    </submittedName>
</protein>
<dbReference type="Proteomes" id="UP000032180">
    <property type="component" value="Chromosome 10"/>
</dbReference>
<sequence>MNWHDIKDRSECEVLIEDMSVQYEKGLEPPPMKLYSSIKIGRRQWAMLFSRKGILDDERLSVCSTLLQ</sequence>
<reference evidence="2" key="2">
    <citation type="submission" date="2013-12" db="EMBL/GenBank/DDBJ databases">
        <authorList>
            <person name="Yu Y."/>
            <person name="Lee S."/>
            <person name="de Baynast K."/>
            <person name="Wissotski M."/>
            <person name="Liu L."/>
            <person name="Talag J."/>
            <person name="Goicoechea J."/>
            <person name="Angelova A."/>
            <person name="Jetty R."/>
            <person name="Kudrna D."/>
            <person name="Golser W."/>
            <person name="Rivera L."/>
            <person name="Zhang J."/>
            <person name="Wing R."/>
        </authorList>
    </citation>
    <scope>NUCLEOTIDE SEQUENCE</scope>
</reference>
<dbReference type="EnsemblPlants" id="LPERR10G15130.1">
    <property type="protein sequence ID" value="LPERR10G15130.1"/>
    <property type="gene ID" value="LPERR10G15130"/>
</dbReference>
<keyword evidence="2" id="KW-1185">Reference proteome</keyword>
<name>A0A0D9XMS7_9ORYZ</name>
<evidence type="ECO:0000313" key="1">
    <source>
        <dbReference type="EnsemblPlants" id="LPERR10G15130.1"/>
    </source>
</evidence>
<reference evidence="1" key="3">
    <citation type="submission" date="2015-04" db="UniProtKB">
        <authorList>
            <consortium name="EnsemblPlants"/>
        </authorList>
    </citation>
    <scope>IDENTIFICATION</scope>
</reference>
<dbReference type="AlphaFoldDB" id="A0A0D9XMS7"/>
<dbReference type="Gramene" id="LPERR10G15130.1">
    <property type="protein sequence ID" value="LPERR10G15130.1"/>
    <property type="gene ID" value="LPERR10G15130"/>
</dbReference>
<dbReference type="HOGENOM" id="CLU_2964135_0_0_1"/>